<evidence type="ECO:0000313" key="2">
    <source>
        <dbReference type="Proteomes" id="UP001642464"/>
    </source>
</evidence>
<gene>
    <name evidence="1" type="ORF">SCF082_LOCUS45297</name>
</gene>
<organism evidence="1 2">
    <name type="scientific">Durusdinium trenchii</name>
    <dbReference type="NCBI Taxonomy" id="1381693"/>
    <lineage>
        <taxon>Eukaryota</taxon>
        <taxon>Sar</taxon>
        <taxon>Alveolata</taxon>
        <taxon>Dinophyceae</taxon>
        <taxon>Suessiales</taxon>
        <taxon>Symbiodiniaceae</taxon>
        <taxon>Durusdinium</taxon>
    </lineage>
</organism>
<name>A0ABP0R8H3_9DINO</name>
<proteinExistence type="predicted"/>
<comment type="caution">
    <text evidence="1">The sequence shown here is derived from an EMBL/GenBank/DDBJ whole genome shotgun (WGS) entry which is preliminary data.</text>
</comment>
<accession>A0ABP0R8H3</accession>
<dbReference type="Proteomes" id="UP001642464">
    <property type="component" value="Unassembled WGS sequence"/>
</dbReference>
<sequence length="266" mass="29671">DVDLLKLPWKKYFTPNQMSALWNRLHNKIQTTGSVEAKNAWGQINTLSAREGKGLKKRSVLWLSLKYPDDWANRTVHYVQTVVKSETNTVQETPKTRGELNQIHGETEATELINKGFFEQVMVKGVPHYVKVDFTKQVGITKQNKESMGLQRSVASDEIKSLEEKFDQYKAVAMAKDRAHETLSKLQEVSTAVMTVSNQLSGNKYAKAVLADLKKAGPALDKARKNVLVAISAAPTDCAQVKKACQTAVASMEAQLVHIKTGQRFL</sequence>
<feature type="non-terminal residue" evidence="1">
    <location>
        <position position="1"/>
    </location>
</feature>
<evidence type="ECO:0000313" key="1">
    <source>
        <dbReference type="EMBL" id="CAK9096499.1"/>
    </source>
</evidence>
<keyword evidence="2" id="KW-1185">Reference proteome</keyword>
<dbReference type="EMBL" id="CAXAMM010040965">
    <property type="protein sequence ID" value="CAK9096499.1"/>
    <property type="molecule type" value="Genomic_DNA"/>
</dbReference>
<reference evidence="1 2" key="1">
    <citation type="submission" date="2024-02" db="EMBL/GenBank/DDBJ databases">
        <authorList>
            <person name="Chen Y."/>
            <person name="Shah S."/>
            <person name="Dougan E. K."/>
            <person name="Thang M."/>
            <person name="Chan C."/>
        </authorList>
    </citation>
    <scope>NUCLEOTIDE SEQUENCE [LARGE SCALE GENOMIC DNA]</scope>
</reference>
<protein>
    <submittedName>
        <fullName evidence="1">Uncharacterized protein</fullName>
    </submittedName>
</protein>